<proteinExistence type="predicted"/>
<protein>
    <submittedName>
        <fullName evidence="3">Diacylglycerol kinase</fullName>
        <ecNumber evidence="3">2.7.1.107</ecNumber>
    </submittedName>
</protein>
<reference evidence="2 4" key="1">
    <citation type="submission" date="2015-04" db="EMBL/GenBank/DDBJ databases">
        <title>The draft genome sequence of Roseovarius indicus B108T.</title>
        <authorList>
            <person name="Li G."/>
            <person name="Lai Q."/>
            <person name="Shao Z."/>
            <person name="Yan P."/>
        </authorList>
    </citation>
    <scope>NUCLEOTIDE SEQUENCE [LARGE SCALE GENOMIC DNA]</scope>
    <source>
        <strain evidence="2 4">B108</strain>
    </source>
</reference>
<dbReference type="InterPro" id="IPR050187">
    <property type="entry name" value="Lipid_Phosphate_FormReg"/>
</dbReference>
<reference evidence="3 5" key="2">
    <citation type="submission" date="2018-08" db="EMBL/GenBank/DDBJ databases">
        <title>Genetic Globetrotter - A new plasmid hitch-hiking vast phylogenetic and geographic distances.</title>
        <authorList>
            <person name="Vollmers J."/>
            <person name="Petersen J."/>
        </authorList>
    </citation>
    <scope>NUCLEOTIDE SEQUENCE [LARGE SCALE GENOMIC DNA]</scope>
    <source>
        <strain evidence="3 5">DSM 26383</strain>
    </source>
</reference>
<keyword evidence="3" id="KW-0808">Transferase</keyword>
<dbReference type="Pfam" id="PF00781">
    <property type="entry name" value="DAGK_cat"/>
    <property type="match status" value="1"/>
</dbReference>
<dbReference type="PATRIC" id="fig|540747.5.peg.5549"/>
<name>A0A0T5P8U2_9RHOB</name>
<dbReference type="PANTHER" id="PTHR12358:SF54">
    <property type="entry name" value="SPHINGOSINE KINASE RELATED PROTEIN"/>
    <property type="match status" value="1"/>
</dbReference>
<sequence>MQPIEGTRSHLGRICVIMNGKSGRRDTQDIPAQIRKALETNAPGAELRILDSGSELLPATRKAVEEGFDMVVAAGGDGTVSGVASVLHGTGVTMGILPLGTFNYFARSLDIPTEIPAAVDLLCEGAARPVRIARINERIFLNNASLGAYPAILKTREDVYRRWGRRRIAAYWSVFLTLVTLRRPLRVRIEAGDQVLERRTPLIFAVNNAFQLNQVGLQGEEEIAKGRLALFIAPDTNRWGMLRNALLLALGLAEREKEFDFVAAKRIQIVDHKKKHDIACDGERDRMAAPYDLQVIENELNVMAPESRQGDIR</sequence>
<dbReference type="InterPro" id="IPR016064">
    <property type="entry name" value="NAD/diacylglycerol_kinase_sf"/>
</dbReference>
<dbReference type="EC" id="2.7.1.107" evidence="3"/>
<dbReference type="PROSITE" id="PS50146">
    <property type="entry name" value="DAGK"/>
    <property type="match status" value="1"/>
</dbReference>
<evidence type="ECO:0000313" key="2">
    <source>
        <dbReference type="EMBL" id="KRS17552.1"/>
    </source>
</evidence>
<keyword evidence="3" id="KW-0418">Kinase</keyword>
<dbReference type="InterPro" id="IPR001206">
    <property type="entry name" value="Diacylglycerol_kinase_cat_dom"/>
</dbReference>
<dbReference type="AlphaFoldDB" id="A0A0T5P8U2"/>
<dbReference type="Gene3D" id="3.40.50.10330">
    <property type="entry name" value="Probable inorganic polyphosphate/atp-NAD kinase, domain 1"/>
    <property type="match status" value="1"/>
</dbReference>
<dbReference type="SMART" id="SM00046">
    <property type="entry name" value="DAGKc"/>
    <property type="match status" value="1"/>
</dbReference>
<dbReference type="Proteomes" id="UP000325785">
    <property type="component" value="Chromosome"/>
</dbReference>
<dbReference type="RefSeq" id="WP_074939873.1">
    <property type="nucleotide sequence ID" value="NZ_FOMY01000001.1"/>
</dbReference>
<organism evidence="2 4">
    <name type="scientific">Roseovarius indicus</name>
    <dbReference type="NCBI Taxonomy" id="540747"/>
    <lineage>
        <taxon>Bacteria</taxon>
        <taxon>Pseudomonadati</taxon>
        <taxon>Pseudomonadota</taxon>
        <taxon>Alphaproteobacteria</taxon>
        <taxon>Rhodobacterales</taxon>
        <taxon>Roseobacteraceae</taxon>
        <taxon>Roseovarius</taxon>
    </lineage>
</organism>
<gene>
    <name evidence="3" type="primary">dagK</name>
    <name evidence="3" type="ORF">RIdsm_02305</name>
    <name evidence="2" type="ORF">XM52_12580</name>
</gene>
<dbReference type="Gene3D" id="2.60.200.40">
    <property type="match status" value="1"/>
</dbReference>
<feature type="domain" description="DAGKc" evidence="1">
    <location>
        <begin position="9"/>
        <end position="139"/>
    </location>
</feature>
<dbReference type="STRING" id="540747.SAMN04488031_1011038"/>
<dbReference type="GO" id="GO:0004143">
    <property type="term" value="F:ATP-dependent diacylglycerol kinase activity"/>
    <property type="evidence" value="ECO:0007669"/>
    <property type="project" value="UniProtKB-EC"/>
</dbReference>
<evidence type="ECO:0000259" key="1">
    <source>
        <dbReference type="PROSITE" id="PS50146"/>
    </source>
</evidence>
<evidence type="ECO:0000313" key="3">
    <source>
        <dbReference type="EMBL" id="QEW26505.1"/>
    </source>
</evidence>
<dbReference type="SUPFAM" id="SSF111331">
    <property type="entry name" value="NAD kinase/diacylglycerol kinase-like"/>
    <property type="match status" value="1"/>
</dbReference>
<dbReference type="InterPro" id="IPR017438">
    <property type="entry name" value="ATP-NAD_kinase_N"/>
</dbReference>
<dbReference type="EMBL" id="CP031598">
    <property type="protein sequence ID" value="QEW26505.1"/>
    <property type="molecule type" value="Genomic_DNA"/>
</dbReference>
<accession>A0A0T5P8U2</accession>
<dbReference type="KEGG" id="rid:RIdsm_02305"/>
<evidence type="ECO:0000313" key="5">
    <source>
        <dbReference type="Proteomes" id="UP000325785"/>
    </source>
</evidence>
<evidence type="ECO:0000313" key="4">
    <source>
        <dbReference type="Proteomes" id="UP000051401"/>
    </source>
</evidence>
<keyword evidence="4" id="KW-1185">Reference proteome</keyword>
<dbReference type="PANTHER" id="PTHR12358">
    <property type="entry name" value="SPHINGOSINE KINASE"/>
    <property type="match status" value="1"/>
</dbReference>
<dbReference type="EMBL" id="LAXI01000007">
    <property type="protein sequence ID" value="KRS17552.1"/>
    <property type="molecule type" value="Genomic_DNA"/>
</dbReference>
<dbReference type="Proteomes" id="UP000051401">
    <property type="component" value="Unassembled WGS sequence"/>
</dbReference>